<gene>
    <name evidence="1" type="ORF">JF539_04930</name>
</gene>
<evidence type="ECO:0000313" key="2">
    <source>
        <dbReference type="Proteomes" id="UP000664096"/>
    </source>
</evidence>
<reference evidence="1" key="1">
    <citation type="submission" date="2020-12" db="EMBL/GenBank/DDBJ databases">
        <title>Oil enriched cultivation method for isolating marine PHA-producing bacteria.</title>
        <authorList>
            <person name="Zheng W."/>
            <person name="Yu S."/>
            <person name="Huang Y."/>
        </authorList>
    </citation>
    <scope>NUCLEOTIDE SEQUENCE</scope>
    <source>
        <strain evidence="1">SY-2-12</strain>
    </source>
</reference>
<dbReference type="EMBL" id="JAEKJZ010000001">
    <property type="protein sequence ID" value="MBN9669671.1"/>
    <property type="molecule type" value="Genomic_DNA"/>
</dbReference>
<organism evidence="1 2">
    <name type="scientific">Roseibium aggregatum</name>
    <dbReference type="NCBI Taxonomy" id="187304"/>
    <lineage>
        <taxon>Bacteria</taxon>
        <taxon>Pseudomonadati</taxon>
        <taxon>Pseudomonadota</taxon>
        <taxon>Alphaproteobacteria</taxon>
        <taxon>Hyphomicrobiales</taxon>
        <taxon>Stappiaceae</taxon>
        <taxon>Roseibium</taxon>
    </lineage>
</organism>
<dbReference type="RefSeq" id="WP_207139218.1">
    <property type="nucleotide sequence ID" value="NZ_JAEKJZ010000001.1"/>
</dbReference>
<comment type="caution">
    <text evidence="1">The sequence shown here is derived from an EMBL/GenBank/DDBJ whole genome shotgun (WGS) entry which is preliminary data.</text>
</comment>
<proteinExistence type="predicted"/>
<accession>A0A939IZ48</accession>
<dbReference type="Proteomes" id="UP000664096">
    <property type="component" value="Unassembled WGS sequence"/>
</dbReference>
<name>A0A939IZ48_9HYPH</name>
<sequence length="174" mass="19674">MPKSIPISVRLSDDDVAFLASYEVQGARTPSDKLREILRSAREREEGTQDVAACEELLRAMARPAEKGLRQLQRETGIRSDFVMKLYERLPEMLSELVASAPGTGKEAKDLVRFEADLSAELFSLVEEVFDLGLTKPSRTYDPELMDKRLAPILEIARLLEQKLQSRSSGRHRE</sequence>
<dbReference type="AlphaFoldDB" id="A0A939IZ48"/>
<evidence type="ECO:0000313" key="1">
    <source>
        <dbReference type="EMBL" id="MBN9669671.1"/>
    </source>
</evidence>
<protein>
    <submittedName>
        <fullName evidence="1">Uncharacterized protein</fullName>
    </submittedName>
</protein>